<dbReference type="PANTHER" id="PTHR43798">
    <property type="entry name" value="MONOACYLGLYCEROL LIPASE"/>
    <property type="match status" value="1"/>
</dbReference>
<dbReference type="PANTHER" id="PTHR43798:SF33">
    <property type="entry name" value="HYDROLASE, PUTATIVE (AFU_ORTHOLOGUE AFUA_2G14860)-RELATED"/>
    <property type="match status" value="1"/>
</dbReference>
<feature type="domain" description="AB hydrolase-1" evidence="1">
    <location>
        <begin position="14"/>
        <end position="133"/>
    </location>
</feature>
<dbReference type="Proteomes" id="UP001597474">
    <property type="component" value="Unassembled WGS sequence"/>
</dbReference>
<gene>
    <name evidence="2" type="ORF">ACFSUD_10370</name>
</gene>
<organism evidence="2 3">
    <name type="scientific">Sulfitobacter aestuarii</name>
    <dbReference type="NCBI Taxonomy" id="2161676"/>
    <lineage>
        <taxon>Bacteria</taxon>
        <taxon>Pseudomonadati</taxon>
        <taxon>Pseudomonadota</taxon>
        <taxon>Alphaproteobacteria</taxon>
        <taxon>Rhodobacterales</taxon>
        <taxon>Roseobacteraceae</taxon>
        <taxon>Sulfitobacter</taxon>
    </lineage>
</organism>
<dbReference type="InterPro" id="IPR000073">
    <property type="entry name" value="AB_hydrolase_1"/>
</dbReference>
<dbReference type="SUPFAM" id="SSF53474">
    <property type="entry name" value="alpha/beta-Hydrolases"/>
    <property type="match status" value="1"/>
</dbReference>
<protein>
    <submittedName>
        <fullName evidence="2">Alpha/beta fold hydrolase</fullName>
    </submittedName>
</protein>
<dbReference type="PRINTS" id="PR00111">
    <property type="entry name" value="ABHYDROLASE"/>
</dbReference>
<dbReference type="InterPro" id="IPR029058">
    <property type="entry name" value="AB_hydrolase_fold"/>
</dbReference>
<keyword evidence="3" id="KW-1185">Reference proteome</keyword>
<dbReference type="RefSeq" id="WP_386374091.1">
    <property type="nucleotide sequence ID" value="NZ_JBHUMP010000007.1"/>
</dbReference>
<evidence type="ECO:0000313" key="3">
    <source>
        <dbReference type="Proteomes" id="UP001597474"/>
    </source>
</evidence>
<dbReference type="Gene3D" id="3.40.50.1820">
    <property type="entry name" value="alpha/beta hydrolase"/>
    <property type="match status" value="1"/>
</dbReference>
<accession>A0ABW5U4Z9</accession>
<dbReference type="GO" id="GO:0016787">
    <property type="term" value="F:hydrolase activity"/>
    <property type="evidence" value="ECO:0007669"/>
    <property type="project" value="UniProtKB-KW"/>
</dbReference>
<comment type="caution">
    <text evidence="2">The sequence shown here is derived from an EMBL/GenBank/DDBJ whole genome shotgun (WGS) entry which is preliminary data.</text>
</comment>
<dbReference type="EMBL" id="JBHUMP010000007">
    <property type="protein sequence ID" value="MFD2739974.1"/>
    <property type="molecule type" value="Genomic_DNA"/>
</dbReference>
<evidence type="ECO:0000313" key="2">
    <source>
        <dbReference type="EMBL" id="MFD2739974.1"/>
    </source>
</evidence>
<reference evidence="3" key="1">
    <citation type="journal article" date="2019" name="Int. J. Syst. Evol. Microbiol.">
        <title>The Global Catalogue of Microorganisms (GCM) 10K type strain sequencing project: providing services to taxonomists for standard genome sequencing and annotation.</title>
        <authorList>
            <consortium name="The Broad Institute Genomics Platform"/>
            <consortium name="The Broad Institute Genome Sequencing Center for Infectious Disease"/>
            <person name="Wu L."/>
            <person name="Ma J."/>
        </authorList>
    </citation>
    <scope>NUCLEOTIDE SEQUENCE [LARGE SCALE GENOMIC DNA]</scope>
    <source>
        <strain evidence="3">TISTR 2562</strain>
    </source>
</reference>
<evidence type="ECO:0000259" key="1">
    <source>
        <dbReference type="Pfam" id="PF00561"/>
    </source>
</evidence>
<name>A0ABW5U4Z9_9RHOB</name>
<keyword evidence="2" id="KW-0378">Hydrolase</keyword>
<dbReference type="Pfam" id="PF00561">
    <property type="entry name" value="Abhydrolase_1"/>
    <property type="match status" value="1"/>
</dbReference>
<sequence length="260" mass="27790">MSALLSHRRAGSGPVLVLVHGYLGGATQWQAEIARYSAHYDVIAPDLPGFGAASDHPGCDRIDGFAEAVIGLLDRLGIDRFTLLGHSMGGMIAQEMAARHAARVQRLVLYGTGPLGAMPDRFEPIDVSRQRLADDGVAQTAQRIGATWFLKGEDAPGYPTICQIGAQASLQAASAALDAMAHWDGRPALALLTMPTLVVWGDSDRSYRWLQVESLWRNLPTGELAVIPGAAHAAHLEKPALFHAILDGFLAEPSETRDIG</sequence>
<dbReference type="InterPro" id="IPR050266">
    <property type="entry name" value="AB_hydrolase_sf"/>
</dbReference>
<proteinExistence type="predicted"/>